<sequence length="487" mass="55485">MRRDFSEGRTLSLTGSDTVIMSPNLFSHANLDKLKQKAQKTLHRSLDQHVKLAVTGLSGSGKTAFITALVKHLTTQTNKQNLPFFDVVKDDRLIAAKQVPQSALDIPTFDYPSAINCLLNSEPSWPESTKRINTLTIAIRYETKHGLKQHVSPQSTLYLELIDYPGEWLIDLPMLEQDYASWSESMLSLLEKPEYSEYARPFLTELEQFNSEENIDEQALKQLSNLYTQALKQLKSQTQLAYLQPGRQLIPGDLEDAPILLFFPCREKNDKENSQYSHLASRFEAYKKQVITPFYKNYFCEFDRQLVLVDVMSALNDGPQSLLEQKHTLQAVLQSFNYGRSNLIKRLFSPKIDKVLFAANKCDHVNGTQQVAIAQLLHDLVGEQANDMRFNGVQIETMAMSSVQSTLAKRIKEGDKALDCIYGKPLNEDEWLTYLPPEPPNHFLSQSQWPTHGFEFISFAPLPSTKSELTHTRLDHALQFLIGDKLQ</sequence>
<gene>
    <name evidence="1" type="ORF">PP2015_2528</name>
</gene>
<dbReference type="SUPFAM" id="SSF52540">
    <property type="entry name" value="P-loop containing nucleoside triphosphate hydrolases"/>
    <property type="match status" value="1"/>
</dbReference>
<protein>
    <submittedName>
        <fullName evidence="1">Putative ATPase</fullName>
    </submittedName>
</protein>
<dbReference type="PATRIC" id="fig|161398.10.peg.2582"/>
<evidence type="ECO:0000313" key="1">
    <source>
        <dbReference type="EMBL" id="ALO43018.1"/>
    </source>
</evidence>
<dbReference type="AlphaFoldDB" id="A0A0S2K3E6"/>
<name>A0A0S2K3E6_9GAMM</name>
<proteinExistence type="predicted"/>
<dbReference type="PANTHER" id="PTHR38605:SF1">
    <property type="entry name" value="ATPASE"/>
    <property type="match status" value="1"/>
</dbReference>
<accession>A0A0S2K3E6</accession>
<dbReference type="STRING" id="161398.PP2015_2528"/>
<dbReference type="PANTHER" id="PTHR38605">
    <property type="entry name" value="ATPASE-RELATED"/>
    <property type="match status" value="1"/>
</dbReference>
<evidence type="ECO:0000313" key="2">
    <source>
        <dbReference type="Proteomes" id="UP000061457"/>
    </source>
</evidence>
<dbReference type="EMBL" id="CP013187">
    <property type="protein sequence ID" value="ALO43018.1"/>
    <property type="molecule type" value="Genomic_DNA"/>
</dbReference>
<dbReference type="InterPro" id="IPR027417">
    <property type="entry name" value="P-loop_NTPase"/>
</dbReference>
<dbReference type="Pfam" id="PF04317">
    <property type="entry name" value="DUF463"/>
    <property type="match status" value="1"/>
</dbReference>
<dbReference type="KEGG" id="pphe:PP2015_2528"/>
<dbReference type="Proteomes" id="UP000061457">
    <property type="component" value="Chromosome I"/>
</dbReference>
<reference evidence="1 2" key="1">
    <citation type="submission" date="2015-11" db="EMBL/GenBank/DDBJ databases">
        <authorList>
            <person name="Zhang Y."/>
            <person name="Guo Z."/>
        </authorList>
    </citation>
    <scope>NUCLEOTIDE SEQUENCE [LARGE SCALE GENOMIC DNA]</scope>
    <source>
        <strain evidence="1 2">KCTC 12086</strain>
    </source>
</reference>
<dbReference type="PIRSF" id="PIRSF019381">
    <property type="entry name" value="YcjX"/>
    <property type="match status" value="1"/>
</dbReference>
<keyword evidence="2" id="KW-1185">Reference proteome</keyword>
<dbReference type="InterPro" id="IPR007413">
    <property type="entry name" value="YcjX-like"/>
</dbReference>
<organism evidence="1 2">
    <name type="scientific">Pseudoalteromonas phenolica</name>
    <dbReference type="NCBI Taxonomy" id="161398"/>
    <lineage>
        <taxon>Bacteria</taxon>
        <taxon>Pseudomonadati</taxon>
        <taxon>Pseudomonadota</taxon>
        <taxon>Gammaproteobacteria</taxon>
        <taxon>Alteromonadales</taxon>
        <taxon>Pseudoalteromonadaceae</taxon>
        <taxon>Pseudoalteromonas</taxon>
    </lineage>
</organism>